<gene>
    <name evidence="4" type="ORF">SAMN04488242_2744</name>
</gene>
<name>A0A1G9MN68_9ACTN</name>
<evidence type="ECO:0000313" key="5">
    <source>
        <dbReference type="Proteomes" id="UP000199475"/>
    </source>
</evidence>
<dbReference type="InterPro" id="IPR051783">
    <property type="entry name" value="NAD(P)-dependent_oxidoreduct"/>
</dbReference>
<dbReference type="InterPro" id="IPR018501">
    <property type="entry name" value="DDT_dom"/>
</dbReference>
<dbReference type="GO" id="GO:0005737">
    <property type="term" value="C:cytoplasm"/>
    <property type="evidence" value="ECO:0007669"/>
    <property type="project" value="TreeGrafter"/>
</dbReference>
<protein>
    <submittedName>
        <fullName evidence="4">Nucleoside-diphosphate-sugar epimerase</fullName>
    </submittedName>
</protein>
<dbReference type="OrthoDB" id="3338687at2"/>
<dbReference type="AlphaFoldDB" id="A0A1G9MN68"/>
<dbReference type="GO" id="GO:0004029">
    <property type="term" value="F:aldehyde dehydrogenase (NAD+) activity"/>
    <property type="evidence" value="ECO:0007669"/>
    <property type="project" value="TreeGrafter"/>
</dbReference>
<evidence type="ECO:0000313" key="4">
    <source>
        <dbReference type="EMBL" id="SDL75718.1"/>
    </source>
</evidence>
<feature type="region of interest" description="Disordered" evidence="1">
    <location>
        <begin position="341"/>
        <end position="376"/>
    </location>
</feature>
<dbReference type="PANTHER" id="PTHR48079:SF6">
    <property type="entry name" value="NAD(P)-BINDING DOMAIN-CONTAINING PROTEIN-RELATED"/>
    <property type="match status" value="1"/>
</dbReference>
<dbReference type="SUPFAM" id="SSF51735">
    <property type="entry name" value="NAD(P)-binding Rossmann-fold domains"/>
    <property type="match status" value="1"/>
</dbReference>
<dbReference type="STRING" id="686624.SAMN04488242_2744"/>
<dbReference type="PANTHER" id="PTHR48079">
    <property type="entry name" value="PROTEIN YEEZ"/>
    <property type="match status" value="1"/>
</dbReference>
<dbReference type="Proteomes" id="UP000199475">
    <property type="component" value="Unassembled WGS sequence"/>
</dbReference>
<feature type="domain" description="DDT" evidence="3">
    <location>
        <begin position="495"/>
        <end position="534"/>
    </location>
</feature>
<dbReference type="InterPro" id="IPR036291">
    <property type="entry name" value="NAD(P)-bd_dom_sf"/>
</dbReference>
<proteinExistence type="predicted"/>
<dbReference type="RefSeq" id="WP_093253230.1">
    <property type="nucleotide sequence ID" value="NZ_FNGP01000005.1"/>
</dbReference>
<dbReference type="Pfam" id="PF01370">
    <property type="entry name" value="Epimerase"/>
    <property type="match status" value="1"/>
</dbReference>
<reference evidence="4 5" key="1">
    <citation type="submission" date="2016-10" db="EMBL/GenBank/DDBJ databases">
        <authorList>
            <person name="de Groot N.N."/>
        </authorList>
    </citation>
    <scope>NUCLEOTIDE SEQUENCE [LARGE SCALE GENOMIC DNA]</scope>
    <source>
        <strain evidence="4 5">CGMCC 1.9159</strain>
    </source>
</reference>
<dbReference type="Gene3D" id="3.40.50.720">
    <property type="entry name" value="NAD(P)-binding Rossmann-like Domain"/>
    <property type="match status" value="1"/>
</dbReference>
<evidence type="ECO:0000256" key="1">
    <source>
        <dbReference type="SAM" id="MobiDB-lite"/>
    </source>
</evidence>
<organism evidence="4 5">
    <name type="scientific">Tessaracoccus oleiagri</name>
    <dbReference type="NCBI Taxonomy" id="686624"/>
    <lineage>
        <taxon>Bacteria</taxon>
        <taxon>Bacillati</taxon>
        <taxon>Actinomycetota</taxon>
        <taxon>Actinomycetes</taxon>
        <taxon>Propionibacteriales</taxon>
        <taxon>Propionibacteriaceae</taxon>
        <taxon>Tessaracoccus</taxon>
    </lineage>
</organism>
<dbReference type="InterPro" id="IPR001509">
    <property type="entry name" value="Epimerase_deHydtase"/>
</dbReference>
<feature type="domain" description="NAD-dependent epimerase/dehydratase" evidence="2">
    <location>
        <begin position="3"/>
        <end position="250"/>
    </location>
</feature>
<sequence length="550" mass="59275">MKVVVVGATGNVGTAVLRALRDTGEVSEIVGVARRLPGEDVEPYSGCRWESVDIAAASTADDVVQQLTDVFRGADAVVHLAWLIQPNSRRELLRRVNVEGTERVAAAVAAAGVPHLVSASSVGAYSPDEARSRGEVVRRDEGWATDGVDSSHYSADKAAQERVLDQFAADHPQVVVTRLRTALIFQAEAASEIQRYFLGSKVPVQALKLAKPLALPLPKGLVLQALHADDAGRAYAAAVVKRAPGAFNVCADDILGPKELADIVDHGRFVELPPAAVRGAVAAAHSAGLVAADAGWIDMAMQVPMMDNNRAVDELGWRPLHTAAEALTELLDGMVAGVGHPSPPLLPRSPDDAPLPVLGEPAERGAEAGSAGGEVETAHDVREQFSKELLELYLSDHLTGATAGANRAERMAEDFVDTPVYPQLARLAQEIRAERTFLRNLIDDLGFQRKAHRQAAAWAGERIGRLKGNGKILERSPMTMLLEADLMRSAIHGKLGVWQTLRDHAPALGLDPQVFEDLIEAFLGQEKLLDEVHQYARQRALRNDRTTFWD</sequence>
<accession>A0A1G9MN68</accession>
<dbReference type="EMBL" id="FNGP01000005">
    <property type="protein sequence ID" value="SDL75718.1"/>
    <property type="molecule type" value="Genomic_DNA"/>
</dbReference>
<keyword evidence="5" id="KW-1185">Reference proteome</keyword>
<evidence type="ECO:0000259" key="3">
    <source>
        <dbReference type="Pfam" id="PF02791"/>
    </source>
</evidence>
<dbReference type="Pfam" id="PF02791">
    <property type="entry name" value="DDT"/>
    <property type="match status" value="1"/>
</dbReference>
<evidence type="ECO:0000259" key="2">
    <source>
        <dbReference type="Pfam" id="PF01370"/>
    </source>
</evidence>